<evidence type="ECO:0000256" key="2">
    <source>
        <dbReference type="ARBA" id="ARBA00023239"/>
    </source>
</evidence>
<evidence type="ECO:0000259" key="3">
    <source>
        <dbReference type="SMART" id="SM00858"/>
    </source>
</evidence>
<protein>
    <submittedName>
        <fullName evidence="4">D-altronate dehydratase</fullName>
    </submittedName>
</protein>
<dbReference type="InterPro" id="IPR052172">
    <property type="entry name" value="UxaA_altronate/galactarate_dh"/>
</dbReference>
<accession>A0A1I2YG17</accession>
<dbReference type="Pfam" id="PF04295">
    <property type="entry name" value="GD_AH_second"/>
    <property type="match status" value="1"/>
</dbReference>
<feature type="domain" description="SAF" evidence="3">
    <location>
        <begin position="18"/>
        <end position="89"/>
    </location>
</feature>
<dbReference type="InterPro" id="IPR044144">
    <property type="entry name" value="SAF_UxaA/GarD"/>
</dbReference>
<keyword evidence="5" id="KW-1185">Reference proteome</keyword>
<dbReference type="AlphaFoldDB" id="A0A1I2YG17"/>
<keyword evidence="2" id="KW-0456">Lyase</keyword>
<organism evidence="4 5">
    <name type="scientific">Desulfotruncus arcticus DSM 17038</name>
    <dbReference type="NCBI Taxonomy" id="1121424"/>
    <lineage>
        <taxon>Bacteria</taxon>
        <taxon>Bacillati</taxon>
        <taxon>Bacillota</taxon>
        <taxon>Clostridia</taxon>
        <taxon>Eubacteriales</taxon>
        <taxon>Desulfallaceae</taxon>
        <taxon>Desulfotruncus</taxon>
    </lineage>
</organism>
<dbReference type="InterPro" id="IPR007392">
    <property type="entry name" value="GD_AH_second"/>
</dbReference>
<dbReference type="InterPro" id="IPR048332">
    <property type="entry name" value="GD_AH_C"/>
</dbReference>
<dbReference type="InterPro" id="IPR013974">
    <property type="entry name" value="SAF"/>
</dbReference>
<evidence type="ECO:0000256" key="1">
    <source>
        <dbReference type="ARBA" id="ARBA00010986"/>
    </source>
</evidence>
<reference evidence="5" key="1">
    <citation type="submission" date="2016-10" db="EMBL/GenBank/DDBJ databases">
        <authorList>
            <person name="Varghese N."/>
            <person name="Submissions S."/>
        </authorList>
    </citation>
    <scope>NUCLEOTIDE SEQUENCE [LARGE SCALE GENOMIC DNA]</scope>
    <source>
        <strain evidence="5">DSM 17038</strain>
    </source>
</reference>
<dbReference type="PANTHER" id="PTHR30536">
    <property type="entry name" value="ALTRONATE/GALACTARATE DEHYDRATASE"/>
    <property type="match status" value="1"/>
</dbReference>
<dbReference type="Pfam" id="PF08666">
    <property type="entry name" value="SAF"/>
    <property type="match status" value="1"/>
</dbReference>
<name>A0A1I2YG17_9FIRM</name>
<sequence>MIGTENSANPLLRLNPKDNAAVALKDLLPGETIGLDNQCLKIAGAVPAGHKVAITKIKKFEPVIKYGCPIGNALQDINPGEWIHSHNLRTGLAGLVDYTYAPITDIEPVHDNGIKESSFQGYLRENGKVGIRNEVWVINTVGCINGIAEAIVHQAKSELNMDGIDGIFHYGHPYGCSQLGADLENTQLILANLVDHPNAGGVLVLGLGCENNHLAVFKPCLHPLNDKRVKFLNCQDVGNEIADGVKLIKDLVTYAQKAKRRTVPASELIVGLKCGGSDGFSGITANPLLGAYSDLLVAQGGTAIMTEVPEMFGAETTLLARAASKVVFDQMVDLFNAYKSYYQAHNQPIYENPSPGNKEGGITTLEEKSLGCVQKGGLSRVKDVLAYGGRVKTQGLNIIAAPGNDSVACTALAAAGAQLILFTTGRGTPFGSVVPTVKISTNKALFNKKSNWIDFDAGCLLEGIPMPKLTGDLFEYVMQVANGSVLTKNEINYCREMSIFKNGVTL</sequence>
<proteinExistence type="inferred from homology"/>
<evidence type="ECO:0000313" key="4">
    <source>
        <dbReference type="EMBL" id="SFH24594.1"/>
    </source>
</evidence>
<comment type="similarity">
    <text evidence="1">Belongs to the UxaA family.</text>
</comment>
<dbReference type="Pfam" id="PF20629">
    <property type="entry name" value="GD_AH_C"/>
    <property type="match status" value="1"/>
</dbReference>
<dbReference type="PANTHER" id="PTHR30536:SF5">
    <property type="entry name" value="ALTRONATE DEHYDRATASE"/>
    <property type="match status" value="1"/>
</dbReference>
<dbReference type="SMART" id="SM00858">
    <property type="entry name" value="SAF"/>
    <property type="match status" value="1"/>
</dbReference>
<dbReference type="STRING" id="341036.SAMN05660649_04396"/>
<dbReference type="Proteomes" id="UP000199337">
    <property type="component" value="Unassembled WGS sequence"/>
</dbReference>
<dbReference type="RefSeq" id="WP_092474422.1">
    <property type="nucleotide sequence ID" value="NZ_FOOX01000021.1"/>
</dbReference>
<dbReference type="Gene3D" id="2.30.130.110">
    <property type="match status" value="1"/>
</dbReference>
<dbReference type="CDD" id="cd11613">
    <property type="entry name" value="SAF_AH_GD"/>
    <property type="match status" value="1"/>
</dbReference>
<dbReference type="GO" id="GO:0016829">
    <property type="term" value="F:lyase activity"/>
    <property type="evidence" value="ECO:0007669"/>
    <property type="project" value="UniProtKB-KW"/>
</dbReference>
<dbReference type="GO" id="GO:0019698">
    <property type="term" value="P:D-galacturonate catabolic process"/>
    <property type="evidence" value="ECO:0007669"/>
    <property type="project" value="TreeGrafter"/>
</dbReference>
<gene>
    <name evidence="4" type="ORF">SAMN05660649_04396</name>
</gene>
<dbReference type="OrthoDB" id="9804574at2"/>
<evidence type="ECO:0000313" key="5">
    <source>
        <dbReference type="Proteomes" id="UP000199337"/>
    </source>
</evidence>
<dbReference type="EMBL" id="FOOX01000021">
    <property type="protein sequence ID" value="SFH24594.1"/>
    <property type="molecule type" value="Genomic_DNA"/>
</dbReference>